<feature type="transmembrane region" description="Helical" evidence="2">
    <location>
        <begin position="175"/>
        <end position="193"/>
    </location>
</feature>
<feature type="region of interest" description="Disordered" evidence="1">
    <location>
        <begin position="345"/>
        <end position="396"/>
    </location>
</feature>
<accession>A0A0M0JGZ4</accession>
<dbReference type="Proteomes" id="UP000037460">
    <property type="component" value="Unassembled WGS sequence"/>
</dbReference>
<keyword evidence="2" id="KW-0472">Membrane</keyword>
<reference evidence="4" key="1">
    <citation type="journal article" date="2015" name="PLoS Genet.">
        <title>Genome Sequence and Transcriptome Analyses of Chrysochromulina tobin: Metabolic Tools for Enhanced Algal Fitness in the Prominent Order Prymnesiales (Haptophyceae).</title>
        <authorList>
            <person name="Hovde B.T."/>
            <person name="Deodato C.R."/>
            <person name="Hunsperger H.M."/>
            <person name="Ryken S.A."/>
            <person name="Yost W."/>
            <person name="Jha R.K."/>
            <person name="Patterson J."/>
            <person name="Monnat R.J. Jr."/>
            <person name="Barlow S.B."/>
            <person name="Starkenburg S.R."/>
            <person name="Cattolico R.A."/>
        </authorList>
    </citation>
    <scope>NUCLEOTIDE SEQUENCE</scope>
    <source>
        <strain evidence="4">CCMP291</strain>
    </source>
</reference>
<feature type="transmembrane region" description="Helical" evidence="2">
    <location>
        <begin position="152"/>
        <end position="169"/>
    </location>
</feature>
<feature type="compositionally biased region" description="Basic and acidic residues" evidence="1">
    <location>
        <begin position="373"/>
        <end position="396"/>
    </location>
</feature>
<proteinExistence type="predicted"/>
<protein>
    <submittedName>
        <fullName evidence="3">Uncharacterized protein</fullName>
    </submittedName>
</protein>
<feature type="transmembrane region" description="Helical" evidence="2">
    <location>
        <begin position="110"/>
        <end position="131"/>
    </location>
</feature>
<sequence>MAAAASAAPEYSRSTSGYAKLEEGGAHVVSLRVSFGGRSASNVVSEGALLQLVLCFLLSPARADPYVVGPLIALYALREDDRRALVLYGSISAASTPLDLGFLFGGGANFFVNLLVLGSIALKAVLVYVAVKAHDELPAARPGRIEPAKLQAKVVVGLLTMVCTPLPLLVPRQEYLPLAALALCALGTAQLLLASDLDAVMRAGALLGAAYGATHAYGSGALWSYFYGSDDAARIQHVSVAITTAAAGVGIYIFGWAWEHAGALAEADGGPSRAQRYHGPLLGATALAASLGVADAMALARPEMLELVVRRAPTWEQLLAFRQRAAYFSNARRARELWRAVRGAPRSEAHGAAGQTPARRSNGFVSSGAWDESSVREAHQAHPIEPKLKIVEDDGL</sequence>
<dbReference type="EMBL" id="JWZX01002951">
    <property type="protein sequence ID" value="KOO25602.1"/>
    <property type="molecule type" value="Genomic_DNA"/>
</dbReference>
<feature type="transmembrane region" description="Helical" evidence="2">
    <location>
        <begin position="238"/>
        <end position="258"/>
    </location>
</feature>
<keyword evidence="4" id="KW-1185">Reference proteome</keyword>
<feature type="transmembrane region" description="Helical" evidence="2">
    <location>
        <begin position="279"/>
        <end position="300"/>
    </location>
</feature>
<keyword evidence="2" id="KW-0812">Transmembrane</keyword>
<organism evidence="3 4">
    <name type="scientific">Chrysochromulina tobinii</name>
    <dbReference type="NCBI Taxonomy" id="1460289"/>
    <lineage>
        <taxon>Eukaryota</taxon>
        <taxon>Haptista</taxon>
        <taxon>Haptophyta</taxon>
        <taxon>Prymnesiophyceae</taxon>
        <taxon>Prymnesiales</taxon>
        <taxon>Chrysochromulinaceae</taxon>
        <taxon>Chrysochromulina</taxon>
    </lineage>
</organism>
<dbReference type="AlphaFoldDB" id="A0A0M0JGZ4"/>
<feature type="transmembrane region" description="Helical" evidence="2">
    <location>
        <begin position="85"/>
        <end position="104"/>
    </location>
</feature>
<gene>
    <name evidence="3" type="ORF">Ctob_007157</name>
</gene>
<evidence type="ECO:0000313" key="4">
    <source>
        <dbReference type="Proteomes" id="UP000037460"/>
    </source>
</evidence>
<keyword evidence="2" id="KW-1133">Transmembrane helix</keyword>
<dbReference type="OrthoDB" id="10680205at2759"/>
<evidence type="ECO:0000256" key="1">
    <source>
        <dbReference type="SAM" id="MobiDB-lite"/>
    </source>
</evidence>
<evidence type="ECO:0000256" key="2">
    <source>
        <dbReference type="SAM" id="Phobius"/>
    </source>
</evidence>
<feature type="transmembrane region" description="Helical" evidence="2">
    <location>
        <begin position="205"/>
        <end position="226"/>
    </location>
</feature>
<name>A0A0M0JGZ4_9EUKA</name>
<evidence type="ECO:0000313" key="3">
    <source>
        <dbReference type="EMBL" id="KOO25602.1"/>
    </source>
</evidence>
<comment type="caution">
    <text evidence="3">The sequence shown here is derived from an EMBL/GenBank/DDBJ whole genome shotgun (WGS) entry which is preliminary data.</text>
</comment>